<dbReference type="EMBL" id="JANRMS010001610">
    <property type="protein sequence ID" value="KAJ3527126.1"/>
    <property type="molecule type" value="Genomic_DNA"/>
</dbReference>
<protein>
    <submittedName>
        <fullName evidence="1">Uncharacterized protein</fullName>
    </submittedName>
</protein>
<organism evidence="1 2">
    <name type="scientific">Fusarium decemcellulare</name>
    <dbReference type="NCBI Taxonomy" id="57161"/>
    <lineage>
        <taxon>Eukaryota</taxon>
        <taxon>Fungi</taxon>
        <taxon>Dikarya</taxon>
        <taxon>Ascomycota</taxon>
        <taxon>Pezizomycotina</taxon>
        <taxon>Sordariomycetes</taxon>
        <taxon>Hypocreomycetidae</taxon>
        <taxon>Hypocreales</taxon>
        <taxon>Nectriaceae</taxon>
        <taxon>Fusarium</taxon>
        <taxon>Fusarium decemcellulare species complex</taxon>
    </lineage>
</organism>
<dbReference type="Proteomes" id="UP001148629">
    <property type="component" value="Unassembled WGS sequence"/>
</dbReference>
<accession>A0ACC1RWD5</accession>
<comment type="caution">
    <text evidence="1">The sequence shown here is derived from an EMBL/GenBank/DDBJ whole genome shotgun (WGS) entry which is preliminary data.</text>
</comment>
<evidence type="ECO:0000313" key="1">
    <source>
        <dbReference type="EMBL" id="KAJ3527126.1"/>
    </source>
</evidence>
<sequence>MPSIPGMETFKGSISHSTEFSNAKPNGHGKKAVVVGSSNPAQDIAQDFYEQGYDVTMFQRSSTLVLSSKFRNSVGLKGLYVENGPPIEDADLQDLSPSQFVKVAGYVDNRCVVTKATLLCFVIVEFLTAEVFEVGS</sequence>
<name>A0ACC1RWD5_9HYPO</name>
<gene>
    <name evidence="1" type="ORF">NM208_g10857</name>
</gene>
<keyword evidence="2" id="KW-1185">Reference proteome</keyword>
<proteinExistence type="predicted"/>
<reference evidence="1" key="1">
    <citation type="submission" date="2022-08" db="EMBL/GenBank/DDBJ databases">
        <title>Genome Sequence of Fusarium decemcellulare.</title>
        <authorList>
            <person name="Buettner E."/>
        </authorList>
    </citation>
    <scope>NUCLEOTIDE SEQUENCE</scope>
    <source>
        <strain evidence="1">Babe19</strain>
    </source>
</reference>
<evidence type="ECO:0000313" key="2">
    <source>
        <dbReference type="Proteomes" id="UP001148629"/>
    </source>
</evidence>